<keyword evidence="2" id="KW-1185">Reference proteome</keyword>
<reference evidence="1" key="1">
    <citation type="submission" date="2019-03" db="EMBL/GenBank/DDBJ databases">
        <title>Improved annotation for the trematode Fasciola hepatica.</title>
        <authorList>
            <person name="Choi Y.-J."/>
            <person name="Martin J."/>
            <person name="Mitreva M."/>
        </authorList>
    </citation>
    <scope>NUCLEOTIDE SEQUENCE [LARGE SCALE GENOMIC DNA]</scope>
</reference>
<dbReference type="Proteomes" id="UP000230066">
    <property type="component" value="Unassembled WGS sequence"/>
</dbReference>
<evidence type="ECO:0000313" key="2">
    <source>
        <dbReference type="Proteomes" id="UP000230066"/>
    </source>
</evidence>
<evidence type="ECO:0000313" key="1">
    <source>
        <dbReference type="EMBL" id="THD26823.1"/>
    </source>
</evidence>
<organism evidence="1 2">
    <name type="scientific">Fasciola hepatica</name>
    <name type="common">Liver fluke</name>
    <dbReference type="NCBI Taxonomy" id="6192"/>
    <lineage>
        <taxon>Eukaryota</taxon>
        <taxon>Metazoa</taxon>
        <taxon>Spiralia</taxon>
        <taxon>Lophotrochozoa</taxon>
        <taxon>Platyhelminthes</taxon>
        <taxon>Trematoda</taxon>
        <taxon>Digenea</taxon>
        <taxon>Plagiorchiida</taxon>
        <taxon>Echinostomata</taxon>
        <taxon>Echinostomatoidea</taxon>
        <taxon>Fasciolidae</taxon>
        <taxon>Fasciola</taxon>
    </lineage>
</organism>
<dbReference type="EMBL" id="JXXN02000618">
    <property type="protein sequence ID" value="THD26823.1"/>
    <property type="molecule type" value="Genomic_DNA"/>
</dbReference>
<dbReference type="AlphaFoldDB" id="A0A4E0RGP1"/>
<sequence>MQIYQKEGAPRRAQNPTQTFQGLLRHHTKLLKAVDAFATQT</sequence>
<name>A0A4E0RGP1_FASHE</name>
<accession>A0A4E0RGP1</accession>
<proteinExistence type="predicted"/>
<protein>
    <submittedName>
        <fullName evidence="1">Uncharacterized protein</fullName>
    </submittedName>
</protein>
<comment type="caution">
    <text evidence="1">The sequence shown here is derived from an EMBL/GenBank/DDBJ whole genome shotgun (WGS) entry which is preliminary data.</text>
</comment>
<gene>
    <name evidence="1" type="ORF">D915_002332</name>
</gene>